<protein>
    <submittedName>
        <fullName evidence="1">Uncharacterized protein</fullName>
    </submittedName>
</protein>
<sequence>MDVTDSLTEGAVLKIIASADGELGLSNVVVVMGDEMRSFCGGEVVMDGSSGKDFFSLAFLTNQDLAEHSHVTCTAVIETTD</sequence>
<gene>
    <name evidence="1" type="ORF">DQK91_23105</name>
</gene>
<organism evidence="1 2">
    <name type="scientific">Oceanidesulfovibrio marinus</name>
    <dbReference type="NCBI Taxonomy" id="370038"/>
    <lineage>
        <taxon>Bacteria</taxon>
        <taxon>Pseudomonadati</taxon>
        <taxon>Thermodesulfobacteriota</taxon>
        <taxon>Desulfovibrionia</taxon>
        <taxon>Desulfovibrionales</taxon>
        <taxon>Desulfovibrionaceae</taxon>
        <taxon>Oceanidesulfovibrio</taxon>
    </lineage>
</organism>
<dbReference type="EMBL" id="QMIF01000273">
    <property type="protein sequence ID" value="TVM25536.1"/>
    <property type="molecule type" value="Genomic_DNA"/>
</dbReference>
<evidence type="ECO:0000313" key="1">
    <source>
        <dbReference type="EMBL" id="TVM25536.1"/>
    </source>
</evidence>
<reference evidence="1 2" key="1">
    <citation type="submission" date="2018-06" db="EMBL/GenBank/DDBJ databases">
        <title>Complete genome of Desulfovibrio marinus P48SEP.</title>
        <authorList>
            <person name="Crispim J.S."/>
            <person name="Vidigal P.M.P."/>
            <person name="Silva L.C.F."/>
            <person name="Araujo L.C."/>
            <person name="Laguardia C.N."/>
            <person name="Dias R.S."/>
            <person name="Sousa M.P."/>
            <person name="Paula S.O."/>
            <person name="Silva C."/>
        </authorList>
    </citation>
    <scope>NUCLEOTIDE SEQUENCE [LARGE SCALE GENOMIC DNA]</scope>
    <source>
        <strain evidence="1 2">P48SEP</strain>
    </source>
</reference>
<accession>A0A6P1Z9R8</accession>
<evidence type="ECO:0000313" key="2">
    <source>
        <dbReference type="Proteomes" id="UP000434052"/>
    </source>
</evidence>
<feature type="non-terminal residue" evidence="1">
    <location>
        <position position="81"/>
    </location>
</feature>
<dbReference type="Proteomes" id="UP000434052">
    <property type="component" value="Unassembled WGS sequence"/>
</dbReference>
<name>A0A6P1Z9R8_9BACT</name>
<proteinExistence type="predicted"/>
<dbReference type="AlphaFoldDB" id="A0A6P1Z9R8"/>
<comment type="caution">
    <text evidence="1">The sequence shown here is derived from an EMBL/GenBank/DDBJ whole genome shotgun (WGS) entry which is preliminary data.</text>
</comment>
<dbReference type="RefSeq" id="WP_144307620.1">
    <property type="nucleotide sequence ID" value="NZ_QMIF01000273.1"/>
</dbReference>